<dbReference type="EMBL" id="BMAO01032853">
    <property type="protein sequence ID" value="GFQ85180.1"/>
    <property type="molecule type" value="Genomic_DNA"/>
</dbReference>
<proteinExistence type="predicted"/>
<feature type="region of interest" description="Disordered" evidence="1">
    <location>
        <begin position="1"/>
        <end position="28"/>
    </location>
</feature>
<keyword evidence="4" id="KW-1185">Reference proteome</keyword>
<name>A0A8X6FN14_TRICU</name>
<reference evidence="3" key="1">
    <citation type="submission" date="2020-07" db="EMBL/GenBank/DDBJ databases">
        <title>Multicomponent nature underlies the extraordinary mechanical properties of spider dragline silk.</title>
        <authorList>
            <person name="Kono N."/>
            <person name="Nakamura H."/>
            <person name="Mori M."/>
            <person name="Yoshida Y."/>
            <person name="Ohtoshi R."/>
            <person name="Malay A.D."/>
            <person name="Moran D.A.P."/>
            <person name="Tomita M."/>
            <person name="Numata K."/>
            <person name="Arakawa K."/>
        </authorList>
    </citation>
    <scope>NUCLEOTIDE SEQUENCE</scope>
</reference>
<sequence>MHIMRFRKLKSQEHQNNDHKSSCSNPSGTPVLLFFRLDNIWKHFLRYFTSFSSFKSPLAIYFLLTFISVELTFLNKELLVFFSKM</sequence>
<keyword evidence="2" id="KW-1133">Transmembrane helix</keyword>
<evidence type="ECO:0000256" key="1">
    <source>
        <dbReference type="SAM" id="MobiDB-lite"/>
    </source>
</evidence>
<feature type="transmembrane region" description="Helical" evidence="2">
    <location>
        <begin position="58"/>
        <end position="75"/>
    </location>
</feature>
<evidence type="ECO:0000313" key="3">
    <source>
        <dbReference type="EMBL" id="GFQ85180.1"/>
    </source>
</evidence>
<comment type="caution">
    <text evidence="3">The sequence shown here is derived from an EMBL/GenBank/DDBJ whole genome shotgun (WGS) entry which is preliminary data.</text>
</comment>
<dbReference type="AlphaFoldDB" id="A0A8X6FN14"/>
<evidence type="ECO:0000313" key="4">
    <source>
        <dbReference type="Proteomes" id="UP000887116"/>
    </source>
</evidence>
<gene>
    <name evidence="3" type="ORF">TNCT_609931</name>
</gene>
<protein>
    <submittedName>
        <fullName evidence="3">Uncharacterized protein</fullName>
    </submittedName>
</protein>
<dbReference type="Proteomes" id="UP000887116">
    <property type="component" value="Unassembled WGS sequence"/>
</dbReference>
<keyword evidence="2" id="KW-0472">Membrane</keyword>
<keyword evidence="2" id="KW-0812">Transmembrane</keyword>
<evidence type="ECO:0000256" key="2">
    <source>
        <dbReference type="SAM" id="Phobius"/>
    </source>
</evidence>
<accession>A0A8X6FN14</accession>
<organism evidence="3 4">
    <name type="scientific">Trichonephila clavata</name>
    <name type="common">Joro spider</name>
    <name type="synonym">Nephila clavata</name>
    <dbReference type="NCBI Taxonomy" id="2740835"/>
    <lineage>
        <taxon>Eukaryota</taxon>
        <taxon>Metazoa</taxon>
        <taxon>Ecdysozoa</taxon>
        <taxon>Arthropoda</taxon>
        <taxon>Chelicerata</taxon>
        <taxon>Arachnida</taxon>
        <taxon>Araneae</taxon>
        <taxon>Araneomorphae</taxon>
        <taxon>Entelegynae</taxon>
        <taxon>Araneoidea</taxon>
        <taxon>Nephilidae</taxon>
        <taxon>Trichonephila</taxon>
    </lineage>
</organism>
<feature type="compositionally biased region" description="Basic and acidic residues" evidence="1">
    <location>
        <begin position="10"/>
        <end position="21"/>
    </location>
</feature>